<dbReference type="KEGG" id="tsph:KIH39_09830"/>
<feature type="transmembrane region" description="Helical" evidence="6">
    <location>
        <begin position="113"/>
        <end position="132"/>
    </location>
</feature>
<reference evidence="8" key="1">
    <citation type="submission" date="2021-05" db="EMBL/GenBank/DDBJ databases">
        <title>Complete genome sequence of the cellulolytic planctomycete Telmatocola sphagniphila SP2T and characterization of the first cellulase from planctomycetes.</title>
        <authorList>
            <person name="Rakitin A.L."/>
            <person name="Beletsky A.V."/>
            <person name="Naumoff D.G."/>
            <person name="Kulichevskaya I.S."/>
            <person name="Mardanov A.V."/>
            <person name="Ravin N.V."/>
            <person name="Dedysh S.N."/>
        </authorList>
    </citation>
    <scope>NUCLEOTIDE SEQUENCE</scope>
    <source>
        <strain evidence="8">SP2T</strain>
    </source>
</reference>
<dbReference type="PANTHER" id="PTHR35007">
    <property type="entry name" value="INTEGRAL MEMBRANE PROTEIN-RELATED"/>
    <property type="match status" value="1"/>
</dbReference>
<organism evidence="8 9">
    <name type="scientific">Telmatocola sphagniphila</name>
    <dbReference type="NCBI Taxonomy" id="1123043"/>
    <lineage>
        <taxon>Bacteria</taxon>
        <taxon>Pseudomonadati</taxon>
        <taxon>Planctomycetota</taxon>
        <taxon>Planctomycetia</taxon>
        <taxon>Gemmatales</taxon>
        <taxon>Gemmataceae</taxon>
    </lineage>
</organism>
<feature type="domain" description="Type II secretion system protein GspF" evidence="7">
    <location>
        <begin position="179"/>
        <end position="306"/>
    </location>
</feature>
<dbReference type="RefSeq" id="WP_213499155.1">
    <property type="nucleotide sequence ID" value="NZ_CP074694.1"/>
</dbReference>
<dbReference type="GO" id="GO:0005886">
    <property type="term" value="C:plasma membrane"/>
    <property type="evidence" value="ECO:0007669"/>
    <property type="project" value="UniProtKB-SubCell"/>
</dbReference>
<keyword evidence="9" id="KW-1185">Reference proteome</keyword>
<dbReference type="Pfam" id="PF00482">
    <property type="entry name" value="T2SSF"/>
    <property type="match status" value="1"/>
</dbReference>
<evidence type="ECO:0000256" key="6">
    <source>
        <dbReference type="SAM" id="Phobius"/>
    </source>
</evidence>
<evidence type="ECO:0000256" key="4">
    <source>
        <dbReference type="ARBA" id="ARBA00022989"/>
    </source>
</evidence>
<evidence type="ECO:0000256" key="1">
    <source>
        <dbReference type="ARBA" id="ARBA00004651"/>
    </source>
</evidence>
<protein>
    <submittedName>
        <fullName evidence="8">Type II secretion system F family protein</fullName>
    </submittedName>
</protein>
<keyword evidence="3 6" id="KW-0812">Transmembrane</keyword>
<evidence type="ECO:0000313" key="8">
    <source>
        <dbReference type="EMBL" id="QVL34183.1"/>
    </source>
</evidence>
<dbReference type="AlphaFoldDB" id="A0A8E6B965"/>
<feature type="transmembrane region" description="Helical" evidence="6">
    <location>
        <begin position="12"/>
        <end position="31"/>
    </location>
</feature>
<evidence type="ECO:0000256" key="3">
    <source>
        <dbReference type="ARBA" id="ARBA00022692"/>
    </source>
</evidence>
<feature type="transmembrane region" description="Helical" evidence="6">
    <location>
        <begin position="290"/>
        <end position="312"/>
    </location>
</feature>
<evidence type="ECO:0000256" key="5">
    <source>
        <dbReference type="ARBA" id="ARBA00023136"/>
    </source>
</evidence>
<comment type="subcellular location">
    <subcellularLocation>
        <location evidence="1">Cell membrane</location>
        <topology evidence="1">Multi-pass membrane protein</topology>
    </subcellularLocation>
</comment>
<evidence type="ECO:0000313" key="9">
    <source>
        <dbReference type="Proteomes" id="UP000676194"/>
    </source>
</evidence>
<dbReference type="Proteomes" id="UP000676194">
    <property type="component" value="Chromosome"/>
</dbReference>
<dbReference type="InterPro" id="IPR018076">
    <property type="entry name" value="T2SS_GspF_dom"/>
</dbReference>
<proteinExistence type="predicted"/>
<keyword evidence="5 6" id="KW-0472">Membrane</keyword>
<accession>A0A8E6B965</accession>
<name>A0A8E6B965_9BACT</name>
<gene>
    <name evidence="8" type="ORF">KIH39_09830</name>
</gene>
<dbReference type="PANTHER" id="PTHR35007:SF2">
    <property type="entry name" value="PILUS ASSEMBLE PROTEIN"/>
    <property type="match status" value="1"/>
</dbReference>
<evidence type="ECO:0000256" key="2">
    <source>
        <dbReference type="ARBA" id="ARBA00022475"/>
    </source>
</evidence>
<evidence type="ECO:0000259" key="7">
    <source>
        <dbReference type="Pfam" id="PF00482"/>
    </source>
</evidence>
<keyword evidence="4 6" id="KW-1133">Transmembrane helix</keyword>
<feature type="transmembrane region" description="Helical" evidence="6">
    <location>
        <begin position="144"/>
        <end position="163"/>
    </location>
</feature>
<dbReference type="EMBL" id="CP074694">
    <property type="protein sequence ID" value="QVL34183.1"/>
    <property type="molecule type" value="Genomic_DNA"/>
</dbReference>
<keyword evidence="2" id="KW-1003">Cell membrane</keyword>
<sequence length="323" mass="35399">MLLAALTMNELLPMIAFLLCMGIAWFLMSSFSKSTNQAEERLARLGRPKSYHDLENPASGDKNDSENRFSSLKEKISKLGSAMQPQSELEKNNLKVTLANAGFRSDNAPKVYYGIRMASFLFFTGVACAYAFPTAGLSLEAMQWVIVGAGIGLYVPSIVLGQLKKGRQKEIFLSLPDALDLMVVCVESGLGLDAAMRKVTEEMGEHAKVIVEEFSLANMQLQMGRPRREVLHDLGVRTGVDDMRSLAAILIQADRFGSSIGHALRVQSDSMRIKRRQIAEEKAQKTAVQLIFPLVLFIFPAIFVVLCGPAAIQIQKGLLKGGG</sequence>